<feature type="region of interest" description="Disordered" evidence="1">
    <location>
        <begin position="1"/>
        <end position="38"/>
    </location>
</feature>
<gene>
    <name evidence="2" type="ORF">GCM10023144_08470</name>
</gene>
<dbReference type="Proteomes" id="UP001501671">
    <property type="component" value="Unassembled WGS sequence"/>
</dbReference>
<comment type="caution">
    <text evidence="2">The sequence shown here is derived from an EMBL/GenBank/DDBJ whole genome shotgun (WGS) entry which is preliminary data.</text>
</comment>
<keyword evidence="3" id="KW-1185">Reference proteome</keyword>
<evidence type="ECO:0000313" key="2">
    <source>
        <dbReference type="EMBL" id="GAA4325786.1"/>
    </source>
</evidence>
<accession>A0ABP8GKS8</accession>
<evidence type="ECO:0000313" key="3">
    <source>
        <dbReference type="Proteomes" id="UP001501671"/>
    </source>
</evidence>
<dbReference type="EMBL" id="BAABFO010000003">
    <property type="protein sequence ID" value="GAA4325786.1"/>
    <property type="molecule type" value="Genomic_DNA"/>
</dbReference>
<protein>
    <submittedName>
        <fullName evidence="2">Uncharacterized protein</fullName>
    </submittedName>
</protein>
<sequence>MNSLGSPLRAARASQGAMRADRKGSPLPRGLWPHPLKGAMRADRRSRIRRILDLRVLAARGAMGG</sequence>
<proteinExistence type="predicted"/>
<name>A0ABP8GKS8_9BURK</name>
<reference evidence="3" key="1">
    <citation type="journal article" date="2019" name="Int. J. Syst. Evol. Microbiol.">
        <title>The Global Catalogue of Microorganisms (GCM) 10K type strain sequencing project: providing services to taxonomists for standard genome sequencing and annotation.</title>
        <authorList>
            <consortium name="The Broad Institute Genomics Platform"/>
            <consortium name="The Broad Institute Genome Sequencing Center for Infectious Disease"/>
            <person name="Wu L."/>
            <person name="Ma J."/>
        </authorList>
    </citation>
    <scope>NUCLEOTIDE SEQUENCE [LARGE SCALE GENOMIC DNA]</scope>
    <source>
        <strain evidence="3">JCM 17666</strain>
    </source>
</reference>
<evidence type="ECO:0000256" key="1">
    <source>
        <dbReference type="SAM" id="MobiDB-lite"/>
    </source>
</evidence>
<organism evidence="2 3">
    <name type="scientific">Pigmentiphaga soli</name>
    <dbReference type="NCBI Taxonomy" id="1007095"/>
    <lineage>
        <taxon>Bacteria</taxon>
        <taxon>Pseudomonadati</taxon>
        <taxon>Pseudomonadota</taxon>
        <taxon>Betaproteobacteria</taxon>
        <taxon>Burkholderiales</taxon>
        <taxon>Alcaligenaceae</taxon>
        <taxon>Pigmentiphaga</taxon>
    </lineage>
</organism>